<accession>A0AAV7HZY0</accession>
<reference evidence="1 2" key="1">
    <citation type="journal article" date="2021" name="J. Hered.">
        <title>A chromosome-level genome assembly of the parasitoid wasp, Cotesia glomerata (Hymenoptera: Braconidae).</title>
        <authorList>
            <person name="Pinto B.J."/>
            <person name="Weis J.J."/>
            <person name="Gamble T."/>
            <person name="Ode P.J."/>
            <person name="Paul R."/>
            <person name="Zaspel J.M."/>
        </authorList>
    </citation>
    <scope>NUCLEOTIDE SEQUENCE [LARGE SCALE GENOMIC DNA]</scope>
    <source>
        <strain evidence="1">CgM1</strain>
    </source>
</reference>
<dbReference type="EMBL" id="JAHXZJ010002798">
    <property type="protein sequence ID" value="KAH0536732.1"/>
    <property type="molecule type" value="Genomic_DNA"/>
</dbReference>
<evidence type="ECO:0000313" key="2">
    <source>
        <dbReference type="Proteomes" id="UP000826195"/>
    </source>
</evidence>
<dbReference type="Proteomes" id="UP000826195">
    <property type="component" value="Unassembled WGS sequence"/>
</dbReference>
<name>A0AAV7HZY0_COTGL</name>
<sequence length="147" mass="16653">MATWWKVINTYRGRSNNIVSEKISGKDWTKHFSALLNCNTREEYLETDTGVKDSQIIKDEALDAEFSMLELKRILGTLKNSKAAGEDIEIMAKITTYKISWITITLTLTLKTGIFHRCPARPSRGCSTRCLLDSHGTLSTSRRPLDL</sequence>
<organism evidence="1 2">
    <name type="scientific">Cotesia glomerata</name>
    <name type="common">Lepidopteran parasitic wasp</name>
    <name type="synonym">Apanteles glomeratus</name>
    <dbReference type="NCBI Taxonomy" id="32391"/>
    <lineage>
        <taxon>Eukaryota</taxon>
        <taxon>Metazoa</taxon>
        <taxon>Ecdysozoa</taxon>
        <taxon>Arthropoda</taxon>
        <taxon>Hexapoda</taxon>
        <taxon>Insecta</taxon>
        <taxon>Pterygota</taxon>
        <taxon>Neoptera</taxon>
        <taxon>Endopterygota</taxon>
        <taxon>Hymenoptera</taxon>
        <taxon>Apocrita</taxon>
        <taxon>Ichneumonoidea</taxon>
        <taxon>Braconidae</taxon>
        <taxon>Microgastrinae</taxon>
        <taxon>Cotesia</taxon>
    </lineage>
</organism>
<keyword evidence="2" id="KW-1185">Reference proteome</keyword>
<dbReference type="AlphaFoldDB" id="A0AAV7HZY0"/>
<comment type="caution">
    <text evidence="1">The sequence shown here is derived from an EMBL/GenBank/DDBJ whole genome shotgun (WGS) entry which is preliminary data.</text>
</comment>
<evidence type="ECO:0000313" key="1">
    <source>
        <dbReference type="EMBL" id="KAH0536732.1"/>
    </source>
</evidence>
<protein>
    <submittedName>
        <fullName evidence="1">Uncharacterized protein</fullName>
    </submittedName>
</protein>
<gene>
    <name evidence="1" type="ORF">KQX54_000135</name>
</gene>
<proteinExistence type="predicted"/>